<sequence length="190" mass="21386">MELSASKPWAIVTRGTWSIARTVAFFWDNMSISSGLGVLFIRKLGRLPGSRLHDDVETLFDERLDTSGRKRHSTFILEDFFGYADCLVSKRQAVAKANEAQRFTQETLLNKGAEQVAATTRRRLAMVHTHPTHTHKEELNRADSTPPGKETGERGRSEVRAAPLKQASLFINNTKEQMSSHFYATLLPTI</sequence>
<reference evidence="2 3" key="1">
    <citation type="submission" date="2019-08" db="EMBL/GenBank/DDBJ databases">
        <title>A chromosome-level genome assembly, high-density linkage maps, and genome scans reveal the genomic architecture of hybrid incompatibilities underlying speciation via character displacement in darters (Percidae: Etheostominae).</title>
        <authorList>
            <person name="Moran R.L."/>
            <person name="Catchen J.M."/>
            <person name="Fuller R.C."/>
        </authorList>
    </citation>
    <scope>NUCLEOTIDE SEQUENCE [LARGE SCALE GENOMIC DNA]</scope>
    <source>
        <strain evidence="2">EspeVRDwgs_2016</strain>
        <tissue evidence="2">Muscle</tissue>
    </source>
</reference>
<evidence type="ECO:0000313" key="3">
    <source>
        <dbReference type="Proteomes" id="UP000327493"/>
    </source>
</evidence>
<keyword evidence="3" id="KW-1185">Reference proteome</keyword>
<proteinExistence type="predicted"/>
<feature type="region of interest" description="Disordered" evidence="1">
    <location>
        <begin position="130"/>
        <end position="160"/>
    </location>
</feature>
<gene>
    <name evidence="2" type="ORF">FQN60_008031</name>
</gene>
<name>A0A5J5CU86_9PERO</name>
<dbReference type="Proteomes" id="UP000327493">
    <property type="component" value="Chromosome 16"/>
</dbReference>
<dbReference type="AlphaFoldDB" id="A0A5J5CU86"/>
<feature type="compositionally biased region" description="Basic and acidic residues" evidence="1">
    <location>
        <begin position="150"/>
        <end position="159"/>
    </location>
</feature>
<evidence type="ECO:0000313" key="2">
    <source>
        <dbReference type="EMBL" id="KAA8584246.1"/>
    </source>
</evidence>
<protein>
    <submittedName>
        <fullName evidence="2">Uncharacterized protein</fullName>
    </submittedName>
</protein>
<organism evidence="2 3">
    <name type="scientific">Etheostoma spectabile</name>
    <name type="common">orangethroat darter</name>
    <dbReference type="NCBI Taxonomy" id="54343"/>
    <lineage>
        <taxon>Eukaryota</taxon>
        <taxon>Metazoa</taxon>
        <taxon>Chordata</taxon>
        <taxon>Craniata</taxon>
        <taxon>Vertebrata</taxon>
        <taxon>Euteleostomi</taxon>
        <taxon>Actinopterygii</taxon>
        <taxon>Neopterygii</taxon>
        <taxon>Teleostei</taxon>
        <taxon>Neoteleostei</taxon>
        <taxon>Acanthomorphata</taxon>
        <taxon>Eupercaria</taxon>
        <taxon>Perciformes</taxon>
        <taxon>Percoidei</taxon>
        <taxon>Percidae</taxon>
        <taxon>Etheostomatinae</taxon>
        <taxon>Etheostoma</taxon>
    </lineage>
</organism>
<evidence type="ECO:0000256" key="1">
    <source>
        <dbReference type="SAM" id="MobiDB-lite"/>
    </source>
</evidence>
<comment type="caution">
    <text evidence="2">The sequence shown here is derived from an EMBL/GenBank/DDBJ whole genome shotgun (WGS) entry which is preliminary data.</text>
</comment>
<accession>A0A5J5CU86</accession>
<dbReference type="EMBL" id="VOFY01000016">
    <property type="protein sequence ID" value="KAA8584246.1"/>
    <property type="molecule type" value="Genomic_DNA"/>
</dbReference>